<feature type="binding site" evidence="16">
    <location>
        <position position="84"/>
    </location>
    <ligand>
        <name>Zn(2+)</name>
        <dbReference type="ChEBI" id="CHEBI:29105"/>
        <note>catalytic</note>
    </ligand>
</feature>
<feature type="binding site" evidence="15">
    <location>
        <position position="287"/>
    </location>
    <ligand>
        <name>substrate</name>
    </ligand>
</feature>
<dbReference type="GO" id="GO:0009231">
    <property type="term" value="P:riboflavin biosynthetic process"/>
    <property type="evidence" value="ECO:0007669"/>
    <property type="project" value="UniProtKB-KW"/>
</dbReference>
<evidence type="ECO:0000256" key="9">
    <source>
        <dbReference type="ARBA" id="ARBA00022833"/>
    </source>
</evidence>
<evidence type="ECO:0000256" key="16">
    <source>
        <dbReference type="PIRSR" id="PIRSR006769-3"/>
    </source>
</evidence>
<feature type="binding site" evidence="15">
    <location>
        <begin position="289"/>
        <end position="295"/>
    </location>
    <ligand>
        <name>NADP(+)</name>
        <dbReference type="ChEBI" id="CHEBI:58349"/>
    </ligand>
</feature>
<evidence type="ECO:0000256" key="6">
    <source>
        <dbReference type="ARBA" id="ARBA00022619"/>
    </source>
</evidence>
<proteinExistence type="inferred from homology"/>
<keyword evidence="7 13" id="KW-0479">Metal-binding</keyword>
<evidence type="ECO:0000313" key="19">
    <source>
        <dbReference type="Proteomes" id="UP000604381"/>
    </source>
</evidence>
<dbReference type="FunFam" id="3.40.140.10:FF:000025">
    <property type="entry name" value="Riboflavin biosynthesis protein RibD"/>
    <property type="match status" value="1"/>
</dbReference>
<gene>
    <name evidence="18" type="primary">ribD</name>
    <name evidence="18" type="ORF">ISN26_01585</name>
</gene>
<dbReference type="InterPro" id="IPR050765">
    <property type="entry name" value="Riboflavin_Biosynth_HTPR"/>
</dbReference>
<reference evidence="18" key="1">
    <citation type="submission" date="2020-10" db="EMBL/GenBank/DDBJ databases">
        <title>An improved Amphimedon queenslandica hologenome assembly reveals how three proteobacterial symbionts can extend the metabolic phenotypic of their marine sponge host.</title>
        <authorList>
            <person name="Degnan B."/>
            <person name="Degnan S."/>
            <person name="Xiang X."/>
        </authorList>
    </citation>
    <scope>NUCLEOTIDE SEQUENCE</scope>
    <source>
        <strain evidence="18">AqS2</strain>
    </source>
</reference>
<dbReference type="Pfam" id="PF01872">
    <property type="entry name" value="RibD_C"/>
    <property type="match status" value="1"/>
</dbReference>
<dbReference type="InterPro" id="IPR024072">
    <property type="entry name" value="DHFR-like_dom_sf"/>
</dbReference>
<dbReference type="Gene3D" id="3.40.430.10">
    <property type="entry name" value="Dihydrofolate Reductase, subunit A"/>
    <property type="match status" value="1"/>
</dbReference>
<keyword evidence="12" id="KW-0511">Multifunctional enzyme</keyword>
<dbReference type="NCBIfam" id="TIGR00326">
    <property type="entry name" value="eubact_ribD"/>
    <property type="match status" value="1"/>
</dbReference>
<keyword evidence="9 13" id="KW-0862">Zinc</keyword>
<dbReference type="SUPFAM" id="SSF53927">
    <property type="entry name" value="Cytidine deaminase-like"/>
    <property type="match status" value="1"/>
</dbReference>
<dbReference type="Proteomes" id="UP000604381">
    <property type="component" value="Unassembled WGS sequence"/>
</dbReference>
<evidence type="ECO:0000313" key="18">
    <source>
        <dbReference type="EMBL" id="MBF2734775.1"/>
    </source>
</evidence>
<comment type="function">
    <text evidence="1 13">Converts 2,5-diamino-6-(ribosylamino)-4(3h)-pyrimidinone 5'-phosphate into 5-amino-6-(ribosylamino)-2,4(1h,3h)-pyrimidinedione 5'-phosphate.</text>
</comment>
<dbReference type="Pfam" id="PF00383">
    <property type="entry name" value="dCMP_cyt_deam_1"/>
    <property type="match status" value="1"/>
</dbReference>
<feature type="domain" description="CMP/dCMP-type deaminase" evidence="17">
    <location>
        <begin position="1"/>
        <end position="122"/>
    </location>
</feature>
<dbReference type="InterPro" id="IPR004794">
    <property type="entry name" value="Eubact_RibD"/>
</dbReference>
<keyword evidence="11 13" id="KW-0560">Oxidoreductase</keyword>
<feature type="binding site" evidence="15">
    <location>
        <position position="168"/>
    </location>
    <ligand>
        <name>substrate</name>
    </ligand>
</feature>
<dbReference type="InterPro" id="IPR002734">
    <property type="entry name" value="RibDG_C"/>
</dbReference>
<evidence type="ECO:0000256" key="3">
    <source>
        <dbReference type="ARBA" id="ARBA00004910"/>
    </source>
</evidence>
<feature type="active site" description="Proton donor" evidence="14">
    <location>
        <position position="52"/>
    </location>
</feature>
<organism evidence="18 19">
    <name type="scientific">Candidatus Amphirhobacter heronislandensis</name>
    <dbReference type="NCBI Taxonomy" id="1732024"/>
    <lineage>
        <taxon>Bacteria</taxon>
        <taxon>Pseudomonadati</taxon>
        <taxon>Pseudomonadota</taxon>
        <taxon>Gammaproteobacteria</taxon>
        <taxon>Candidatus Tethybacterales</taxon>
        <taxon>Candidatus Tethybacteraceae</taxon>
        <taxon>Candidatus Amphirhobacter</taxon>
    </lineage>
</organism>
<evidence type="ECO:0000256" key="12">
    <source>
        <dbReference type="ARBA" id="ARBA00023268"/>
    </source>
</evidence>
<dbReference type="InterPro" id="IPR002125">
    <property type="entry name" value="CMP_dCMP_dom"/>
</dbReference>
<evidence type="ECO:0000256" key="4">
    <source>
        <dbReference type="ARBA" id="ARBA00005259"/>
    </source>
</evidence>
<feature type="binding site" evidence="15">
    <location>
        <position position="207"/>
    </location>
    <ligand>
        <name>substrate</name>
    </ligand>
</feature>
<dbReference type="CDD" id="cd01284">
    <property type="entry name" value="Riboflavin_deaminase-reductase"/>
    <property type="match status" value="1"/>
</dbReference>
<dbReference type="EMBL" id="JADHEI010000028">
    <property type="protein sequence ID" value="MBF2734775.1"/>
    <property type="molecule type" value="Genomic_DNA"/>
</dbReference>
<dbReference type="GO" id="GO:0008703">
    <property type="term" value="F:5-amino-6-(5-phosphoribosylamino)uracil reductase activity"/>
    <property type="evidence" value="ECO:0007669"/>
    <property type="project" value="UniProtKB-EC"/>
</dbReference>
<dbReference type="PIRSF" id="PIRSF006769">
    <property type="entry name" value="RibD"/>
    <property type="match status" value="1"/>
</dbReference>
<dbReference type="GO" id="GO:0008835">
    <property type="term" value="F:diaminohydroxyphosphoribosylaminopyrimidine deaminase activity"/>
    <property type="evidence" value="ECO:0007669"/>
    <property type="project" value="UniProtKB-EC"/>
</dbReference>
<comment type="pathway">
    <text evidence="2 13">Cofactor biosynthesis; riboflavin biosynthesis; 5-amino-6-(D-ribitylamino)uracil from GTP: step 2/4.</text>
</comment>
<dbReference type="InterPro" id="IPR016193">
    <property type="entry name" value="Cytidine_deaminase-like"/>
</dbReference>
<keyword evidence="6 13" id="KW-0686">Riboflavin biosynthesis</keyword>
<dbReference type="SUPFAM" id="SSF53597">
    <property type="entry name" value="Dihydrofolate reductase-like"/>
    <property type="match status" value="1"/>
</dbReference>
<comment type="pathway">
    <text evidence="3 13">Cofactor biosynthesis; riboflavin biosynthesis; 5-amino-6-(D-ribitylamino)uracil from GTP: step 3/4.</text>
</comment>
<comment type="similarity">
    <text evidence="4 13">In the N-terminal section; belongs to the cytidine and deoxycytidylate deaminase family.</text>
</comment>
<evidence type="ECO:0000256" key="11">
    <source>
        <dbReference type="ARBA" id="ARBA00023002"/>
    </source>
</evidence>
<feature type="binding site" evidence="16">
    <location>
        <position position="50"/>
    </location>
    <ligand>
        <name>Zn(2+)</name>
        <dbReference type="ChEBI" id="CHEBI:29105"/>
        <note>catalytic</note>
    </ligand>
</feature>
<evidence type="ECO:0000256" key="5">
    <source>
        <dbReference type="ARBA" id="ARBA00007417"/>
    </source>
</evidence>
<evidence type="ECO:0000256" key="2">
    <source>
        <dbReference type="ARBA" id="ARBA00004882"/>
    </source>
</evidence>
<keyword evidence="19" id="KW-1185">Reference proteome</keyword>
<evidence type="ECO:0000256" key="1">
    <source>
        <dbReference type="ARBA" id="ARBA00002151"/>
    </source>
</evidence>
<comment type="catalytic activity">
    <reaction evidence="13">
        <text>5-amino-6-(5-phospho-D-ribitylamino)uracil + NADP(+) = 5-amino-6-(5-phospho-D-ribosylamino)uracil + NADPH + H(+)</text>
        <dbReference type="Rhea" id="RHEA:17845"/>
        <dbReference type="ChEBI" id="CHEBI:15378"/>
        <dbReference type="ChEBI" id="CHEBI:57783"/>
        <dbReference type="ChEBI" id="CHEBI:58349"/>
        <dbReference type="ChEBI" id="CHEBI:58421"/>
        <dbReference type="ChEBI" id="CHEBI:58453"/>
        <dbReference type="EC" id="1.1.1.193"/>
    </reaction>
</comment>
<comment type="cofactor">
    <cofactor evidence="13 16">
        <name>Zn(2+)</name>
        <dbReference type="ChEBI" id="CHEBI:29105"/>
    </cofactor>
    <text evidence="13 16">Binds 1 zinc ion.</text>
</comment>
<dbReference type="PROSITE" id="PS51747">
    <property type="entry name" value="CYT_DCMP_DEAMINASES_2"/>
    <property type="match status" value="1"/>
</dbReference>
<keyword evidence="8 13" id="KW-0378">Hydrolase</keyword>
<evidence type="ECO:0000259" key="17">
    <source>
        <dbReference type="PROSITE" id="PS51747"/>
    </source>
</evidence>
<dbReference type="EC" id="3.5.4.26" evidence="13"/>
<dbReference type="EC" id="1.1.1.193" evidence="13"/>
<feature type="binding site" evidence="15">
    <location>
        <position position="204"/>
    </location>
    <ligand>
        <name>substrate</name>
    </ligand>
</feature>
<dbReference type="InterPro" id="IPR016192">
    <property type="entry name" value="APOBEC/CMP_deaminase_Zn-bd"/>
</dbReference>
<accession>A0A930UBB8</accession>
<dbReference type="PANTHER" id="PTHR38011">
    <property type="entry name" value="DIHYDROFOLATE REDUCTASE FAMILY PROTEIN (AFU_ORTHOLOGUE AFUA_8G06820)"/>
    <property type="match status" value="1"/>
</dbReference>
<dbReference type="PANTHER" id="PTHR38011:SF7">
    <property type="entry name" value="2,5-DIAMINO-6-RIBOSYLAMINO-4(3H)-PYRIMIDINONE 5'-PHOSPHATE REDUCTASE"/>
    <property type="match status" value="1"/>
</dbReference>
<dbReference type="Gene3D" id="3.40.140.10">
    <property type="entry name" value="Cytidine Deaminase, domain 2"/>
    <property type="match status" value="1"/>
</dbReference>
<protein>
    <recommendedName>
        <fullName evidence="13">Riboflavin biosynthesis protein RibD</fullName>
    </recommendedName>
    <domain>
        <recommendedName>
            <fullName evidence="13">Diaminohydroxyphosphoribosylaminopyrimidine deaminase</fullName>
            <shortName evidence="13">DRAP deaminase</shortName>
            <ecNumber evidence="13">3.5.4.26</ecNumber>
        </recommendedName>
        <alternativeName>
            <fullName evidence="13">Riboflavin-specific deaminase</fullName>
        </alternativeName>
    </domain>
    <domain>
        <recommendedName>
            <fullName evidence="13">5-amino-6-(5-phosphoribosylamino)uracil reductase</fullName>
            <ecNumber evidence="13">1.1.1.193</ecNumber>
        </recommendedName>
        <alternativeName>
            <fullName evidence="13">HTP reductase</fullName>
        </alternativeName>
    </domain>
</protein>
<dbReference type="PROSITE" id="PS00903">
    <property type="entry name" value="CYT_DCMP_DEAMINASES_1"/>
    <property type="match status" value="1"/>
</dbReference>
<dbReference type="AlphaFoldDB" id="A0A930UBB8"/>
<feature type="binding site" evidence="15">
    <location>
        <position position="154"/>
    </location>
    <ligand>
        <name>NADP(+)</name>
        <dbReference type="ChEBI" id="CHEBI:58349"/>
    </ligand>
</feature>
<sequence length="355" mass="37338">MDDEACMRRALELARRGQRTCTPNPMVGCVIAKDGEVVAEGWHAKAGGPHAEAVALEQAGAAAAGATVYVTLEPCAHQGRTPPCTAALAAARPARLVAAARDPNPQVDGQGLAALQEAGIACEEGLLADDARALNRGFFQRMEKGRPWVTLKTAMTLDGRSALADGASKWLTGPAARRRVHEMRAASCAVLTGCGTALADDPLLTARDVDAPRQPRRFLLDAELRSAGKGLRLLEDELVIATAKPRPADLPAHVELLDVELADGKADLAALLRAMAARWEINELLLECGARLAGAFVKADLVDEIKLFVAPKYLGAGLASCDFAGVAKIADAPGYRFAGVELIEDDALLSMERAA</sequence>
<dbReference type="GO" id="GO:0008270">
    <property type="term" value="F:zinc ion binding"/>
    <property type="evidence" value="ECO:0007669"/>
    <property type="project" value="InterPro"/>
</dbReference>
<comment type="similarity">
    <text evidence="5 13">In the C-terminal section; belongs to the HTP reductase family.</text>
</comment>
<feature type="binding site" evidence="16">
    <location>
        <position position="75"/>
    </location>
    <ligand>
        <name>Zn(2+)</name>
        <dbReference type="ChEBI" id="CHEBI:29105"/>
        <note>catalytic</note>
    </ligand>
</feature>
<evidence type="ECO:0000256" key="13">
    <source>
        <dbReference type="PIRNR" id="PIRNR006769"/>
    </source>
</evidence>
<evidence type="ECO:0000256" key="15">
    <source>
        <dbReference type="PIRSR" id="PIRSR006769-2"/>
    </source>
</evidence>
<comment type="caution">
    <text evidence="18">The sequence shown here is derived from an EMBL/GenBank/DDBJ whole genome shotgun (WGS) entry which is preliminary data.</text>
</comment>
<evidence type="ECO:0000256" key="7">
    <source>
        <dbReference type="ARBA" id="ARBA00022723"/>
    </source>
</evidence>
<keyword evidence="10 13" id="KW-0521">NADP</keyword>
<evidence type="ECO:0000256" key="14">
    <source>
        <dbReference type="PIRSR" id="PIRSR006769-1"/>
    </source>
</evidence>
<feature type="binding site" evidence="15">
    <location>
        <position position="196"/>
    </location>
    <ligand>
        <name>NADP(+)</name>
        <dbReference type="ChEBI" id="CHEBI:58349"/>
    </ligand>
</feature>
<name>A0A930UBB8_9GAMM</name>
<feature type="binding site" evidence="15">
    <location>
        <position position="184"/>
    </location>
    <ligand>
        <name>substrate</name>
    </ligand>
</feature>
<evidence type="ECO:0000256" key="10">
    <source>
        <dbReference type="ARBA" id="ARBA00022857"/>
    </source>
</evidence>
<evidence type="ECO:0000256" key="8">
    <source>
        <dbReference type="ARBA" id="ARBA00022801"/>
    </source>
</evidence>
<feature type="binding site" evidence="15">
    <location>
        <position position="200"/>
    </location>
    <ligand>
        <name>NADP(+)</name>
        <dbReference type="ChEBI" id="CHEBI:58349"/>
    </ligand>
</feature>
<comment type="catalytic activity">
    <reaction evidence="13">
        <text>2,5-diamino-6-hydroxy-4-(5-phosphoribosylamino)-pyrimidine + H2O + H(+) = 5-amino-6-(5-phospho-D-ribosylamino)uracil + NH4(+)</text>
        <dbReference type="Rhea" id="RHEA:21868"/>
        <dbReference type="ChEBI" id="CHEBI:15377"/>
        <dbReference type="ChEBI" id="CHEBI:15378"/>
        <dbReference type="ChEBI" id="CHEBI:28938"/>
        <dbReference type="ChEBI" id="CHEBI:58453"/>
        <dbReference type="ChEBI" id="CHEBI:58614"/>
        <dbReference type="EC" id="3.5.4.26"/>
    </reaction>
</comment>
<feature type="binding site" evidence="15">
    <location>
        <position position="170"/>
    </location>
    <ligand>
        <name>NADP(+)</name>
        <dbReference type="ChEBI" id="CHEBI:58349"/>
    </ligand>
</feature>